<dbReference type="AlphaFoldDB" id="A0AAV3UW90"/>
<evidence type="ECO:0000313" key="2">
    <source>
        <dbReference type="Proteomes" id="UP000006320"/>
    </source>
</evidence>
<dbReference type="EMBL" id="BAEM01000021">
    <property type="protein sequence ID" value="GAC09265.1"/>
    <property type="molecule type" value="Genomic_DNA"/>
</dbReference>
<dbReference type="Proteomes" id="UP000006320">
    <property type="component" value="Unassembled WGS sequence"/>
</dbReference>
<evidence type="ECO:0000313" key="1">
    <source>
        <dbReference type="EMBL" id="GAC09265.1"/>
    </source>
</evidence>
<comment type="caution">
    <text evidence="1">The sequence shown here is derived from an EMBL/GenBank/DDBJ whole genome shotgun (WGS) entry which is preliminary data.</text>
</comment>
<name>A0AAV3UW90_9ALTE</name>
<evidence type="ECO:0008006" key="3">
    <source>
        <dbReference type="Google" id="ProtNLM"/>
    </source>
</evidence>
<protein>
    <recommendedName>
        <fullName evidence="3">Transposase</fullName>
    </recommendedName>
</protein>
<proteinExistence type="predicted"/>
<accession>A0AAV3UW90</accession>
<organism evidence="1 2">
    <name type="scientific">Paraglaciecola chathamensis S18K6</name>
    <dbReference type="NCBI Taxonomy" id="1127672"/>
    <lineage>
        <taxon>Bacteria</taxon>
        <taxon>Pseudomonadati</taxon>
        <taxon>Pseudomonadota</taxon>
        <taxon>Gammaproteobacteria</taxon>
        <taxon>Alteromonadales</taxon>
        <taxon>Alteromonadaceae</taxon>
        <taxon>Paraglaciecola</taxon>
    </lineage>
</organism>
<gene>
    <name evidence="1" type="ORF">GCHA_1304</name>
</gene>
<sequence>MGLALSYFTELTWRPSNFAELMLSIFTIKRQRDAYGMKRIMCALQK</sequence>
<reference evidence="1 2" key="1">
    <citation type="journal article" date="2017" name="Antonie Van Leeuwenhoek">
        <title>Rhizobium rhizosphaerae sp. nov., a novel species isolated from rice rhizosphere.</title>
        <authorList>
            <person name="Zhao J.J."/>
            <person name="Zhang J."/>
            <person name="Zhang R.J."/>
            <person name="Zhang C.W."/>
            <person name="Yin H.Q."/>
            <person name="Zhang X.X."/>
        </authorList>
    </citation>
    <scope>NUCLEOTIDE SEQUENCE [LARGE SCALE GENOMIC DNA]</scope>
    <source>
        <strain evidence="1 2">S18K6</strain>
    </source>
</reference>